<dbReference type="EMBL" id="CP003466">
    <property type="protein sequence ID" value="AFT69519.1"/>
    <property type="molecule type" value="Genomic_DNA"/>
</dbReference>
<comment type="function">
    <text evidence="4">Antitoxin component of a type II toxin-antitoxin (TA) system. Neutralizes the effect of toxin ParE.</text>
</comment>
<dbReference type="PANTHER" id="PTHR36582:SF2">
    <property type="entry name" value="ANTITOXIN PARD"/>
    <property type="match status" value="1"/>
</dbReference>
<dbReference type="STRING" id="930169.B5T_01236"/>
<dbReference type="Pfam" id="PF03693">
    <property type="entry name" value="ParD_antitoxin"/>
    <property type="match status" value="1"/>
</dbReference>
<dbReference type="NCBIfam" id="TIGR02606">
    <property type="entry name" value="antidote_CC2985"/>
    <property type="match status" value="1"/>
</dbReference>
<comment type="similarity">
    <text evidence="1">Belongs to the ParD antitoxin family.</text>
</comment>
<dbReference type="InterPro" id="IPR022789">
    <property type="entry name" value="ParD"/>
</dbReference>
<dbReference type="InterPro" id="IPR038296">
    <property type="entry name" value="ParD_sf"/>
</dbReference>
<dbReference type="PATRIC" id="fig|930169.3.peg.1215"/>
<evidence type="ECO:0000256" key="2">
    <source>
        <dbReference type="ARBA" id="ARBA00017940"/>
    </source>
</evidence>
<dbReference type="GO" id="GO:0006355">
    <property type="term" value="P:regulation of DNA-templated transcription"/>
    <property type="evidence" value="ECO:0007669"/>
    <property type="project" value="InterPro"/>
</dbReference>
<keyword evidence="3" id="KW-1277">Toxin-antitoxin system</keyword>
<evidence type="ECO:0000256" key="1">
    <source>
        <dbReference type="ARBA" id="ARBA00008580"/>
    </source>
</evidence>
<dbReference type="InterPro" id="IPR010985">
    <property type="entry name" value="Ribbon_hlx_hlx"/>
</dbReference>
<dbReference type="RefSeq" id="WP_014993600.1">
    <property type="nucleotide sequence ID" value="NC_018691.1"/>
</dbReference>
<keyword evidence="6" id="KW-1185">Reference proteome</keyword>
<dbReference type="HOGENOM" id="CLU_144805_3_1_6"/>
<gene>
    <name evidence="5" type="ordered locus">B5T_01236</name>
</gene>
<dbReference type="AlphaFoldDB" id="K0C7Q7"/>
<dbReference type="SUPFAM" id="SSF47598">
    <property type="entry name" value="Ribbon-helix-helix"/>
    <property type="match status" value="1"/>
</dbReference>
<dbReference type="PANTHER" id="PTHR36582">
    <property type="entry name" value="ANTITOXIN PARD"/>
    <property type="match status" value="1"/>
</dbReference>
<reference evidence="5 6" key="1">
    <citation type="journal article" date="2012" name="J. Bacteriol.">
        <title>Complete genome sequence of Alcanivorax dieselolei type strain B5.</title>
        <authorList>
            <person name="Lai Q."/>
            <person name="Li W."/>
            <person name="Shao Z."/>
        </authorList>
    </citation>
    <scope>NUCLEOTIDE SEQUENCE [LARGE SCALE GENOMIC DNA]</scope>
    <source>
        <strain evidence="6">DSM 16502 / CGMCC 1.3690 / B-5</strain>
    </source>
</reference>
<evidence type="ECO:0000256" key="4">
    <source>
        <dbReference type="ARBA" id="ARBA00037106"/>
    </source>
</evidence>
<dbReference type="Gene3D" id="6.10.10.120">
    <property type="entry name" value="Antitoxin ParD1-like"/>
    <property type="match status" value="1"/>
</dbReference>
<evidence type="ECO:0000256" key="3">
    <source>
        <dbReference type="ARBA" id="ARBA00022649"/>
    </source>
</evidence>
<dbReference type="OrthoDB" id="9811310at2"/>
<evidence type="ECO:0000313" key="5">
    <source>
        <dbReference type="EMBL" id="AFT69519.1"/>
    </source>
</evidence>
<name>K0C7Q7_ALCDB</name>
<sequence>MSMHRKTITLTEQQDGWVKSRIESGQFGNDSEYIRHLIRQDQQAQERLATLRQALVEGEASGEPKPVDMAAIKAAGRKRMKAPEWCAR</sequence>
<dbReference type="KEGG" id="adi:B5T_01236"/>
<proteinExistence type="inferred from homology"/>
<evidence type="ECO:0000313" key="6">
    <source>
        <dbReference type="Proteomes" id="UP000006286"/>
    </source>
</evidence>
<accession>K0C7Q7</accession>
<dbReference type="eggNOG" id="COG3609">
    <property type="taxonomic scope" value="Bacteria"/>
</dbReference>
<protein>
    <recommendedName>
        <fullName evidence="2">Antitoxin ParD</fullName>
    </recommendedName>
</protein>
<organism evidence="5 6">
    <name type="scientific">Alcanivorax dieselolei (strain DSM 16502 / CGMCC 1.3690 / MCCC 1A00001 / B-5)</name>
    <name type="common">Alloalcanivorax dieselolei</name>
    <dbReference type="NCBI Taxonomy" id="930169"/>
    <lineage>
        <taxon>Bacteria</taxon>
        <taxon>Pseudomonadati</taxon>
        <taxon>Pseudomonadota</taxon>
        <taxon>Gammaproteobacteria</taxon>
        <taxon>Oceanospirillales</taxon>
        <taxon>Alcanivoracaceae</taxon>
        <taxon>Alloalcanivorax</taxon>
    </lineage>
</organism>
<dbReference type="Proteomes" id="UP000006286">
    <property type="component" value="Chromosome"/>
</dbReference>